<comment type="subcellular location">
    <subcellularLocation>
        <location evidence="1 5">Nucleus</location>
        <location evidence="1 5">Nucleolus</location>
    </subcellularLocation>
</comment>
<dbReference type="Proteomes" id="UP001222932">
    <property type="component" value="Unassembled WGS sequence"/>
</dbReference>
<dbReference type="InterPro" id="IPR011501">
    <property type="entry name" value="Noc3_N"/>
</dbReference>
<comment type="caution">
    <text evidence="9">The sequence shown here is derived from an EMBL/GenBank/DDBJ whole genome shotgun (WGS) entry which is preliminary data.</text>
</comment>
<feature type="compositionally biased region" description="Basic and acidic residues" evidence="6">
    <location>
        <begin position="54"/>
        <end position="67"/>
    </location>
</feature>
<feature type="domain" description="Nucleolar complex-associated protein 3 N-terminal" evidence="8">
    <location>
        <begin position="357"/>
        <end position="437"/>
    </location>
</feature>
<comment type="function">
    <text evidence="5">Required for synthesis of 60S ribosomal subunits and the transport of pre-ribosomes from the nucleoplasm to the cytoplasm.</text>
</comment>
<keyword evidence="10" id="KW-1185">Reference proteome</keyword>
<dbReference type="InterPro" id="IPR016903">
    <property type="entry name" value="Nucleolar_cplx-assoc_3"/>
</dbReference>
<evidence type="ECO:0000256" key="3">
    <source>
        <dbReference type="ARBA" id="ARBA00023054"/>
    </source>
</evidence>
<protein>
    <recommendedName>
        <fullName evidence="5">Nucleolar complex-associated protein 3</fullName>
    </recommendedName>
</protein>
<dbReference type="GO" id="GO:0003682">
    <property type="term" value="F:chromatin binding"/>
    <property type="evidence" value="ECO:0007669"/>
    <property type="project" value="TreeGrafter"/>
</dbReference>
<gene>
    <name evidence="9" type="ORF">CspeluHIS016_0303990</name>
</gene>
<feature type="region of interest" description="Disordered" evidence="6">
    <location>
        <begin position="550"/>
        <end position="590"/>
    </location>
</feature>
<feature type="compositionally biased region" description="Acidic residues" evidence="6">
    <location>
        <begin position="147"/>
        <end position="210"/>
    </location>
</feature>
<comment type="similarity">
    <text evidence="2 5">Belongs to the CBF/MAK21 family.</text>
</comment>
<dbReference type="PANTHER" id="PTHR14428:SF5">
    <property type="entry name" value="NUCLEOLAR COMPLEX PROTEIN 3 HOMOLOG"/>
    <property type="match status" value="1"/>
</dbReference>
<proteinExistence type="inferred from homology"/>
<dbReference type="GO" id="GO:0042254">
    <property type="term" value="P:ribosome biogenesis"/>
    <property type="evidence" value="ECO:0007669"/>
    <property type="project" value="UniProtKB-KW"/>
</dbReference>
<dbReference type="GO" id="GO:0006270">
    <property type="term" value="P:DNA replication initiation"/>
    <property type="evidence" value="ECO:0007669"/>
    <property type="project" value="TreeGrafter"/>
</dbReference>
<name>A0AAD3YC77_9TREE</name>
<feature type="domain" description="CCAAT-binding factor" evidence="7">
    <location>
        <begin position="692"/>
        <end position="878"/>
    </location>
</feature>
<feature type="compositionally biased region" description="Basic and acidic residues" evidence="6">
    <location>
        <begin position="225"/>
        <end position="237"/>
    </location>
</feature>
<reference evidence="9" key="2">
    <citation type="submission" date="2023-06" db="EMBL/GenBank/DDBJ databases">
        <authorList>
            <person name="Kobayashi Y."/>
            <person name="Kayamori A."/>
            <person name="Aoki K."/>
            <person name="Shiwa Y."/>
            <person name="Fujita N."/>
            <person name="Sugita T."/>
            <person name="Iwasaki W."/>
            <person name="Tanaka N."/>
            <person name="Takashima M."/>
        </authorList>
    </citation>
    <scope>NUCLEOTIDE SEQUENCE</scope>
    <source>
        <strain evidence="9">HIS016</strain>
    </source>
</reference>
<evidence type="ECO:0000259" key="7">
    <source>
        <dbReference type="Pfam" id="PF03914"/>
    </source>
</evidence>
<dbReference type="PIRSF" id="PIRSF028977">
    <property type="entry name" value="Nucleolar_complex_p3"/>
    <property type="match status" value="1"/>
</dbReference>
<evidence type="ECO:0000256" key="5">
    <source>
        <dbReference type="PIRNR" id="PIRNR028977"/>
    </source>
</evidence>
<evidence type="ECO:0000313" key="10">
    <source>
        <dbReference type="Proteomes" id="UP001222932"/>
    </source>
</evidence>
<feature type="compositionally biased region" description="Basic and acidic residues" evidence="6">
    <location>
        <begin position="118"/>
        <end position="131"/>
    </location>
</feature>
<evidence type="ECO:0000256" key="6">
    <source>
        <dbReference type="SAM" id="MobiDB-lite"/>
    </source>
</evidence>
<keyword evidence="5" id="KW-0690">Ribosome biogenesis</keyword>
<keyword evidence="4" id="KW-0539">Nucleus</keyword>
<accession>A0AAD3YC77</accession>
<evidence type="ECO:0000256" key="2">
    <source>
        <dbReference type="ARBA" id="ARBA00007797"/>
    </source>
</evidence>
<feature type="compositionally biased region" description="Low complexity" evidence="6">
    <location>
        <begin position="19"/>
        <end position="37"/>
    </location>
</feature>
<dbReference type="EMBL" id="BTCM01000003">
    <property type="protein sequence ID" value="GMK56559.1"/>
    <property type="molecule type" value="Genomic_DNA"/>
</dbReference>
<dbReference type="InterPro" id="IPR005612">
    <property type="entry name" value="CCAAT-binding_factor"/>
</dbReference>
<feature type="region of interest" description="Disordered" evidence="6">
    <location>
        <begin position="1"/>
        <end position="91"/>
    </location>
</feature>
<dbReference type="Pfam" id="PF07540">
    <property type="entry name" value="NOC3p"/>
    <property type="match status" value="1"/>
</dbReference>
<feature type="compositionally biased region" description="Acidic residues" evidence="6">
    <location>
        <begin position="282"/>
        <end position="295"/>
    </location>
</feature>
<evidence type="ECO:0000256" key="4">
    <source>
        <dbReference type="ARBA" id="ARBA00023242"/>
    </source>
</evidence>
<dbReference type="PANTHER" id="PTHR14428">
    <property type="entry name" value="NUCLEOLAR COMPLEX PROTEIN 3"/>
    <property type="match status" value="1"/>
</dbReference>
<feature type="compositionally biased region" description="Basic and acidic residues" evidence="6">
    <location>
        <begin position="566"/>
        <end position="576"/>
    </location>
</feature>
<dbReference type="AlphaFoldDB" id="A0AAD3YC77"/>
<keyword evidence="3" id="KW-0175">Coiled coil</keyword>
<evidence type="ECO:0000259" key="8">
    <source>
        <dbReference type="Pfam" id="PF07540"/>
    </source>
</evidence>
<sequence>MGKPRPSKKVPGKRKAPQAPATNAAKTGKAAKGAAKSALDEEHGANRGGRPKRKPDQPKKIKLRDQKLIPVPRTDYASADEDDLSDLGEDEDLEIGAAAAFSKLDPSMLSRTHKETKRIHALEKDRDEMPVAKKKRAASVSSLSDISDYDFDSEVELSDEERSDVDFGSEDGSDLGSDEEDDEDGSDMSDQDELNDVYDDLSEVSSDEEEAPKRKRRAASEEAEYEKAGRARWARKEDEDEADSVEVGRLPIKLPTGEVQLVEGTTRVALPPSKKPAKPEPESEPEEEESESEGSDDGRDAARMAAQPGRFGRLNVGDIVSAPWKNAQRIEAAKEQLAALGAEVLGGGELVDIGPTLTRLSTFALPSVAAPDGEGSLPIPNSIRALAFLSQLAVFKDIIPGYSIRPLSAQEEAEKVRDEVRRQREGENLLVRNYKSYLRTLEVEIKGKTALSPVALKCMADLLSSVPHFNFSSAIMAALVARLGRRTWDSDSDLILGTFVSVFKQDVSATYSQALVRLIARMIKERKFQVHPNVLSCLLHLRLRTELNQMQDGKKRKKGMRGPGGAEKKFKSDVRKKWQTKNQKKKEKEMKEIEREMAEAEAEVDEEERAQIQTETLKNLFVLYFSILKFPGKSALLPAALEGLCHFTHLINVDFFRDLLQVLRQIIADGKADEADDLDPVGQTQRVRIRMLGIVTAFDLLSGQGEALNIDLADFVTELYALLRPLSLDTGVEDPPILTEATAAAAARQKKAGAARATAERQPAHTLSTAALLFRCLEAIFFPRWGRTPPVRAAAFGKRLCECALLFPPATAREALSFVRRLASKEPKLANLLDTEERTFDGVYRPEIEDPQLANPFTSSLYELETLAQRHWEHKVRAEAKRVRDAQFV</sequence>
<evidence type="ECO:0000313" key="9">
    <source>
        <dbReference type="EMBL" id="GMK56559.1"/>
    </source>
</evidence>
<dbReference type="Pfam" id="PF03914">
    <property type="entry name" value="CBF"/>
    <property type="match status" value="1"/>
</dbReference>
<feature type="compositionally biased region" description="Basic residues" evidence="6">
    <location>
        <begin position="1"/>
        <end position="16"/>
    </location>
</feature>
<dbReference type="GO" id="GO:0005730">
    <property type="term" value="C:nucleolus"/>
    <property type="evidence" value="ECO:0007669"/>
    <property type="project" value="UniProtKB-SubCell"/>
</dbReference>
<reference evidence="9" key="1">
    <citation type="journal article" date="2023" name="BMC Genomics">
        <title>Chromosome-level genome assemblies of Cutaneotrichosporon spp. (Trichosporonales, Basidiomycota) reveal imbalanced evolution between nucleotide sequences and chromosome synteny.</title>
        <authorList>
            <person name="Kobayashi Y."/>
            <person name="Kayamori A."/>
            <person name="Aoki K."/>
            <person name="Shiwa Y."/>
            <person name="Matsutani M."/>
            <person name="Fujita N."/>
            <person name="Sugita T."/>
            <person name="Iwasaki W."/>
            <person name="Tanaka N."/>
            <person name="Takashima M."/>
        </authorList>
    </citation>
    <scope>NUCLEOTIDE SEQUENCE</scope>
    <source>
        <strain evidence="9">HIS016</strain>
    </source>
</reference>
<evidence type="ECO:0000256" key="1">
    <source>
        <dbReference type="ARBA" id="ARBA00004604"/>
    </source>
</evidence>
<feature type="compositionally biased region" description="Acidic residues" evidence="6">
    <location>
        <begin position="78"/>
        <end position="91"/>
    </location>
</feature>
<organism evidence="9 10">
    <name type="scientific">Cutaneotrichosporon spelunceum</name>
    <dbReference type="NCBI Taxonomy" id="1672016"/>
    <lineage>
        <taxon>Eukaryota</taxon>
        <taxon>Fungi</taxon>
        <taxon>Dikarya</taxon>
        <taxon>Basidiomycota</taxon>
        <taxon>Agaricomycotina</taxon>
        <taxon>Tremellomycetes</taxon>
        <taxon>Trichosporonales</taxon>
        <taxon>Trichosporonaceae</taxon>
        <taxon>Cutaneotrichosporon</taxon>
    </lineage>
</organism>
<feature type="region of interest" description="Disordered" evidence="6">
    <location>
        <begin position="107"/>
        <end position="301"/>
    </location>
</feature>